<keyword evidence="1" id="KW-0812">Transmembrane</keyword>
<dbReference type="AlphaFoldDB" id="A0A8C0CS44"/>
<protein>
    <submittedName>
        <fullName evidence="2">Uncharacterized protein</fullName>
    </submittedName>
</protein>
<feature type="transmembrane region" description="Helical" evidence="1">
    <location>
        <begin position="78"/>
        <end position="100"/>
    </location>
</feature>
<evidence type="ECO:0000313" key="2">
    <source>
        <dbReference type="Ensembl" id="ENSBMSP00010010357.1"/>
    </source>
</evidence>
<name>A0A8C0CS44_BALMU</name>
<keyword evidence="1" id="KW-1133">Transmembrane helix</keyword>
<sequence>MSTAVQCVPASAATVDVAAAAGLEESRCQATPPGPRILSHGTFIRDSSGMTCTIMMWLLIIYLDFMVMLVLLLPSRDFWYSVVNRVVFICLVMLALSSYLRTMLTTHPQLQCLQKMYLENGSPCHG</sequence>
<feature type="transmembrane region" description="Helical" evidence="1">
    <location>
        <begin position="54"/>
        <end position="72"/>
    </location>
</feature>
<keyword evidence="1" id="KW-0472">Membrane</keyword>
<accession>A0A8C0CS44</accession>
<evidence type="ECO:0000256" key="1">
    <source>
        <dbReference type="SAM" id="Phobius"/>
    </source>
</evidence>
<proteinExistence type="predicted"/>
<dbReference type="GeneTree" id="ENSGT00940000156519"/>
<reference evidence="2" key="1">
    <citation type="submission" date="2023-09" db="UniProtKB">
        <authorList>
            <consortium name="Ensembl"/>
        </authorList>
    </citation>
    <scope>IDENTIFICATION</scope>
</reference>
<dbReference type="Ensembl" id="ENSBMST00010011514.1">
    <property type="protein sequence ID" value="ENSBMSP00010010357.1"/>
    <property type="gene ID" value="ENSBMSG00010007605.1"/>
</dbReference>
<organism evidence="2">
    <name type="scientific">Balaenoptera musculus</name>
    <name type="common">Blue whale</name>
    <dbReference type="NCBI Taxonomy" id="9771"/>
    <lineage>
        <taxon>Eukaryota</taxon>
        <taxon>Metazoa</taxon>
        <taxon>Chordata</taxon>
        <taxon>Craniata</taxon>
        <taxon>Vertebrata</taxon>
        <taxon>Euteleostomi</taxon>
        <taxon>Mammalia</taxon>
        <taxon>Eutheria</taxon>
        <taxon>Laurasiatheria</taxon>
        <taxon>Artiodactyla</taxon>
        <taxon>Whippomorpha</taxon>
        <taxon>Cetacea</taxon>
        <taxon>Mysticeti</taxon>
        <taxon>Balaenopteridae</taxon>
        <taxon>Balaenoptera</taxon>
    </lineage>
</organism>